<organism evidence="5 6">
    <name type="scientific">Falsibacillus pallidus</name>
    <dbReference type="NCBI Taxonomy" id="493781"/>
    <lineage>
        <taxon>Bacteria</taxon>
        <taxon>Bacillati</taxon>
        <taxon>Bacillota</taxon>
        <taxon>Bacilli</taxon>
        <taxon>Bacillales</taxon>
        <taxon>Bacillaceae</taxon>
        <taxon>Falsibacillus</taxon>
    </lineage>
</organism>
<comment type="caution">
    <text evidence="5">The sequence shown here is derived from an EMBL/GenBank/DDBJ whole genome shotgun (WGS) entry which is preliminary data.</text>
</comment>
<evidence type="ECO:0000256" key="4">
    <source>
        <dbReference type="SAM" id="SignalP"/>
    </source>
</evidence>
<feature type="region of interest" description="Disordered" evidence="3">
    <location>
        <begin position="25"/>
        <end position="51"/>
    </location>
</feature>
<keyword evidence="6" id="KW-1185">Reference proteome</keyword>
<proteinExistence type="predicted"/>
<gene>
    <name evidence="5" type="ORF">DFR59_105114</name>
</gene>
<feature type="chain" id="PRO_5039098421" evidence="4">
    <location>
        <begin position="22"/>
        <end position="217"/>
    </location>
</feature>
<feature type="signal peptide" evidence="4">
    <location>
        <begin position="1"/>
        <end position="21"/>
    </location>
</feature>
<keyword evidence="4" id="KW-0732">Signal</keyword>
<dbReference type="AlphaFoldDB" id="A0A370GIR5"/>
<dbReference type="Pfam" id="PF04203">
    <property type="entry name" value="Sortase"/>
    <property type="match status" value="1"/>
</dbReference>
<evidence type="ECO:0000256" key="2">
    <source>
        <dbReference type="PIRSR" id="PIRSR605754-1"/>
    </source>
</evidence>
<sequence length="217" mass="23683">MKLKHLSLLFFAIALSLAAAGFVTSGNQSPDNEESHRREVPVHKNSHEISTTTAPSAYADKIIKDERTGIVPVRIEIPVIGVDAKVDKVGLLSNGKMDVPASFEGTGWYEGGYKPGEPGNAVIDGHVDSKKGPAVFYYLKELKAGDEIIVTGENNEKRVFEVTGVETYVRDESPVKNIFGFSYSSNLNLITCAGKYDPVTTENSKRLVVYSKLKDSE</sequence>
<dbReference type="Gene3D" id="2.40.260.10">
    <property type="entry name" value="Sortase"/>
    <property type="match status" value="1"/>
</dbReference>
<reference evidence="5 6" key="1">
    <citation type="submission" date="2018-07" db="EMBL/GenBank/DDBJ databases">
        <title>Genomic Encyclopedia of Type Strains, Phase IV (KMG-IV): sequencing the most valuable type-strain genomes for metagenomic binning, comparative biology and taxonomic classification.</title>
        <authorList>
            <person name="Goeker M."/>
        </authorList>
    </citation>
    <scope>NUCLEOTIDE SEQUENCE [LARGE SCALE GENOMIC DNA]</scope>
    <source>
        <strain evidence="5 6">DSM 25281</strain>
    </source>
</reference>
<dbReference type="SUPFAM" id="SSF63817">
    <property type="entry name" value="Sortase"/>
    <property type="match status" value="1"/>
</dbReference>
<dbReference type="CDD" id="cd05829">
    <property type="entry name" value="Sortase_F"/>
    <property type="match status" value="1"/>
</dbReference>
<evidence type="ECO:0000256" key="3">
    <source>
        <dbReference type="SAM" id="MobiDB-lite"/>
    </source>
</evidence>
<dbReference type="EMBL" id="QQAY01000005">
    <property type="protein sequence ID" value="RDI42274.1"/>
    <property type="molecule type" value="Genomic_DNA"/>
</dbReference>
<dbReference type="OrthoDB" id="525039at2"/>
<keyword evidence="1" id="KW-0378">Hydrolase</keyword>
<protein>
    <submittedName>
        <fullName evidence="5">LPXTG-site transpeptidase (Sortase) family protein</fullName>
    </submittedName>
</protein>
<dbReference type="GO" id="GO:0016787">
    <property type="term" value="F:hydrolase activity"/>
    <property type="evidence" value="ECO:0007669"/>
    <property type="project" value="UniProtKB-KW"/>
</dbReference>
<accession>A0A370GIR5</accession>
<dbReference type="InterPro" id="IPR042001">
    <property type="entry name" value="Sortase_F"/>
</dbReference>
<evidence type="ECO:0000256" key="1">
    <source>
        <dbReference type="ARBA" id="ARBA00022801"/>
    </source>
</evidence>
<feature type="compositionally biased region" description="Basic and acidic residues" evidence="3">
    <location>
        <begin position="33"/>
        <end position="47"/>
    </location>
</feature>
<dbReference type="InterPro" id="IPR023365">
    <property type="entry name" value="Sortase_dom-sf"/>
</dbReference>
<name>A0A370GIR5_9BACI</name>
<evidence type="ECO:0000313" key="6">
    <source>
        <dbReference type="Proteomes" id="UP000255326"/>
    </source>
</evidence>
<dbReference type="InterPro" id="IPR005754">
    <property type="entry name" value="Sortase"/>
</dbReference>
<feature type="active site" description="Proton donor/acceptor" evidence="2">
    <location>
        <position position="126"/>
    </location>
</feature>
<dbReference type="Proteomes" id="UP000255326">
    <property type="component" value="Unassembled WGS sequence"/>
</dbReference>
<dbReference type="RefSeq" id="WP_114745659.1">
    <property type="nucleotide sequence ID" value="NZ_QQAY01000005.1"/>
</dbReference>
<feature type="active site" description="Acyl-thioester intermediate" evidence="2">
    <location>
        <position position="192"/>
    </location>
</feature>
<evidence type="ECO:0000313" key="5">
    <source>
        <dbReference type="EMBL" id="RDI42274.1"/>
    </source>
</evidence>